<dbReference type="CDD" id="cd01300">
    <property type="entry name" value="YtcJ_like"/>
    <property type="match status" value="1"/>
</dbReference>
<dbReference type="EMBL" id="JAGIOE010000001">
    <property type="protein sequence ID" value="MBP2373640.1"/>
    <property type="molecule type" value="Genomic_DNA"/>
</dbReference>
<evidence type="ECO:0000259" key="1">
    <source>
        <dbReference type="Pfam" id="PF07969"/>
    </source>
</evidence>
<dbReference type="RefSeq" id="WP_209906803.1">
    <property type="nucleotide sequence ID" value="NZ_BAAAMI010000011.1"/>
</dbReference>
<evidence type="ECO:0000313" key="2">
    <source>
        <dbReference type="EMBL" id="MBP2373640.1"/>
    </source>
</evidence>
<dbReference type="InterPro" id="IPR013108">
    <property type="entry name" value="Amidohydro_3"/>
</dbReference>
<feature type="domain" description="Amidohydrolase 3" evidence="1">
    <location>
        <begin position="53"/>
        <end position="548"/>
    </location>
</feature>
<reference evidence="2 3" key="1">
    <citation type="submission" date="2021-03" db="EMBL/GenBank/DDBJ databases">
        <title>Sequencing the genomes of 1000 actinobacteria strains.</title>
        <authorList>
            <person name="Klenk H.-P."/>
        </authorList>
    </citation>
    <scope>NUCLEOTIDE SEQUENCE [LARGE SCALE GENOMIC DNA]</scope>
    <source>
        <strain evidence="2 3">DSM 15454</strain>
    </source>
</reference>
<proteinExistence type="predicted"/>
<name>A0ABS4WBQ3_9MICC</name>
<dbReference type="SUPFAM" id="SSF51338">
    <property type="entry name" value="Composite domain of metallo-dependent hydrolases"/>
    <property type="match status" value="1"/>
</dbReference>
<dbReference type="InterPro" id="IPR011059">
    <property type="entry name" value="Metal-dep_hydrolase_composite"/>
</dbReference>
<dbReference type="PANTHER" id="PTHR22642">
    <property type="entry name" value="IMIDAZOLONEPROPIONASE"/>
    <property type="match status" value="1"/>
</dbReference>
<sequence>MSETWLFHSGTIFDGHNVLAAGSALAVRNGRVLAVGSEAQVRRALPDPENDVSLAGRALSPGFTDAHVHALMGGVESLACDLTGADGPDETLAAIASFAATHTGGWLTGGGWTMSDFPGGTPTAELLDPLTGATPTYLINRDHHGAWVNSAALERAGITADTPEPADGRIERDAQGNPTGTLHEGAMDLVNSLIPAPEAATLRAGLLAGQRYLHSFGITGWQEAILGNYAGYTDASVIYRELHAQGMLTGQAAGALWVPRETTLASVPALVQDFLARRKENAAAGFRTTTAKIMVDGVAENRTAAMLDPYLRSCDCVPGSPGDTGLRYLSAEVLTAVAVALDAAGFDLHLHVIGDGAARMGLDALEAARAANGATGGRHHFAHLQVIHPEDVARFGALGLSINAQALWACNDEQMVELTNPILGEERAGWQYPFRSLIDAGAHLVMGSDWPVSTPDPLAAIHVAVNRTDPDHPEAAPLVPEQAITVLEAMRGYTAGSAWVNRDHAGGNLRPGARADLVLLDADPFSIPAHDLHRVGVELTLASGHAVFTRATSGV</sequence>
<dbReference type="InterPro" id="IPR032466">
    <property type="entry name" value="Metal_Hydrolase"/>
</dbReference>
<dbReference type="Gene3D" id="3.20.20.140">
    <property type="entry name" value="Metal-dependent hydrolases"/>
    <property type="match status" value="1"/>
</dbReference>
<gene>
    <name evidence="2" type="ORF">JOF46_001552</name>
</gene>
<dbReference type="Proteomes" id="UP000766570">
    <property type="component" value="Unassembled WGS sequence"/>
</dbReference>
<dbReference type="PANTHER" id="PTHR22642:SF2">
    <property type="entry name" value="PROTEIN LONG AFTER FAR-RED 3"/>
    <property type="match status" value="1"/>
</dbReference>
<dbReference type="Pfam" id="PF07969">
    <property type="entry name" value="Amidohydro_3"/>
    <property type="match status" value="1"/>
</dbReference>
<evidence type="ECO:0000313" key="3">
    <source>
        <dbReference type="Proteomes" id="UP000766570"/>
    </source>
</evidence>
<comment type="caution">
    <text evidence="2">The sequence shown here is derived from an EMBL/GenBank/DDBJ whole genome shotgun (WGS) entry which is preliminary data.</text>
</comment>
<protein>
    <submittedName>
        <fullName evidence="2">Amidohydrolase YtcJ</fullName>
    </submittedName>
</protein>
<keyword evidence="3" id="KW-1185">Reference proteome</keyword>
<dbReference type="SUPFAM" id="SSF51556">
    <property type="entry name" value="Metallo-dependent hydrolases"/>
    <property type="match status" value="1"/>
</dbReference>
<dbReference type="InterPro" id="IPR033932">
    <property type="entry name" value="YtcJ-like"/>
</dbReference>
<dbReference type="Gene3D" id="2.30.40.10">
    <property type="entry name" value="Urease, subunit C, domain 1"/>
    <property type="match status" value="1"/>
</dbReference>
<organism evidence="2 3">
    <name type="scientific">Paeniglutamicibacter psychrophenolicus</name>
    <dbReference type="NCBI Taxonomy" id="257454"/>
    <lineage>
        <taxon>Bacteria</taxon>
        <taxon>Bacillati</taxon>
        <taxon>Actinomycetota</taxon>
        <taxon>Actinomycetes</taxon>
        <taxon>Micrococcales</taxon>
        <taxon>Micrococcaceae</taxon>
        <taxon>Paeniglutamicibacter</taxon>
    </lineage>
</organism>
<accession>A0ABS4WBQ3</accession>
<dbReference type="Gene3D" id="3.10.310.70">
    <property type="match status" value="1"/>
</dbReference>